<dbReference type="HOGENOM" id="CLU_007100_9_5_2"/>
<evidence type="ECO:0000256" key="1">
    <source>
        <dbReference type="ARBA" id="ARBA00004651"/>
    </source>
</evidence>
<gene>
    <name evidence="8" type="ORF">PAP_02130</name>
</gene>
<dbReference type="eggNOG" id="arCOG01541">
    <property type="taxonomic scope" value="Archaea"/>
</dbReference>
<evidence type="ECO:0000313" key="8">
    <source>
        <dbReference type="EMBL" id="AIF68858.1"/>
    </source>
</evidence>
<proteinExistence type="predicted"/>
<dbReference type="KEGG" id="ppac:PAP_02130"/>
<evidence type="ECO:0000256" key="4">
    <source>
        <dbReference type="ARBA" id="ARBA00022989"/>
    </source>
</evidence>
<feature type="transmembrane region" description="Helical" evidence="6">
    <location>
        <begin position="289"/>
        <end position="308"/>
    </location>
</feature>
<comment type="subcellular location">
    <subcellularLocation>
        <location evidence="1">Cell membrane</location>
        <topology evidence="1">Multi-pass membrane protein</topology>
    </subcellularLocation>
</comment>
<feature type="transmembrane region" description="Helical" evidence="6">
    <location>
        <begin position="6"/>
        <end position="24"/>
    </location>
</feature>
<keyword evidence="3 6" id="KW-0812">Transmembrane</keyword>
<feature type="transmembrane region" description="Helical" evidence="6">
    <location>
        <begin position="233"/>
        <end position="257"/>
    </location>
</feature>
<feature type="transmembrane region" description="Helical" evidence="6">
    <location>
        <begin position="353"/>
        <end position="375"/>
    </location>
</feature>
<evidence type="ECO:0000313" key="9">
    <source>
        <dbReference type="Proteomes" id="UP000027981"/>
    </source>
</evidence>
<dbReference type="AlphaFoldDB" id="A0A075LWF7"/>
<name>A0A075LWF7_9EURY</name>
<organism evidence="8 9">
    <name type="scientific">Palaeococcus pacificus DY20341</name>
    <dbReference type="NCBI Taxonomy" id="1343739"/>
    <lineage>
        <taxon>Archaea</taxon>
        <taxon>Methanobacteriati</taxon>
        <taxon>Methanobacteriota</taxon>
        <taxon>Thermococci</taxon>
        <taxon>Thermococcales</taxon>
        <taxon>Thermococcaceae</taxon>
        <taxon>Palaeococcus</taxon>
    </lineage>
</organism>
<dbReference type="PANTHER" id="PTHR42703:SF1">
    <property type="entry name" value="NA(+)_H(+) ANTIPORTER SUBUNIT D1"/>
    <property type="match status" value="1"/>
</dbReference>
<dbReference type="NCBIfam" id="NF006237">
    <property type="entry name" value="PRK08375.1-2"/>
    <property type="match status" value="1"/>
</dbReference>
<sequence length="504" mass="55946">MIPLIVAFPLLFAFVVSLIPALRLQRKLNKPAFLIGIFTPWLFFVVSAKEMPISEIVGQWSRVSGIEVALDAYNFYFILAELILFSLVSLYSLSYFEHRDINKIYSLILLMHAGLLGAFISRDLFNYYIYLEIASVAAFALVGLSSEKGAKRAAYKYLMFSLIASYFFIFAVGIIYLKTGYLNVTLIKDIATPSKEISAALGVAFTALLLKAGIFPLHFWLPDAHSKAPTPISALLSGIVVKAPIYGMLLLALTFPLNHALKTMLFVIAFFSMFFGIVMALLQKNAKKLLAYHTVSQMGYILLGMATLNFHGAIYHAFAHALFKGGLFLSVGTIVTAQKTKDLDKLSYRGDKVLMLSILMLSLAIGGISPFIGAFSKKELLVGLSRSWAYLFQAAGIGTLISFMKLNYYMMKPGEVWSTLPRRMVSFAMAILTLAFGLYFGMSLALKEDFVAIIGALVVFISLKKLGVFELQLKPKFEENMKGLGVEVNFYSALFAFFLVLFLL</sequence>
<reference evidence="8 9" key="2">
    <citation type="journal article" date="2015" name="Genome Announc.">
        <title>Complete Genome Sequence of Hyperthermophilic Piezophilic Archaeon Palaeococcus pacificus DY20341T, Isolated from Deep-Sea Hydrothermal Sediments.</title>
        <authorList>
            <person name="Zeng X."/>
            <person name="Jebbar M."/>
            <person name="Shao Z."/>
        </authorList>
    </citation>
    <scope>NUCLEOTIDE SEQUENCE [LARGE SCALE GENOMIC DNA]</scope>
    <source>
        <strain evidence="8 9">DY20341</strain>
    </source>
</reference>
<feature type="transmembrane region" description="Helical" evidence="6">
    <location>
        <begin position="73"/>
        <end position="92"/>
    </location>
</feature>
<feature type="transmembrane region" description="Helical" evidence="6">
    <location>
        <begin position="483"/>
        <end position="503"/>
    </location>
</feature>
<dbReference type="OrthoDB" id="101192at2157"/>
<feature type="transmembrane region" description="Helical" evidence="6">
    <location>
        <begin position="450"/>
        <end position="471"/>
    </location>
</feature>
<keyword evidence="4 6" id="KW-1133">Transmembrane helix</keyword>
<dbReference type="STRING" id="1343739.PAP_02130"/>
<feature type="transmembrane region" description="Helical" evidence="6">
    <location>
        <begin position="263"/>
        <end position="282"/>
    </location>
</feature>
<evidence type="ECO:0000256" key="3">
    <source>
        <dbReference type="ARBA" id="ARBA00022692"/>
    </source>
</evidence>
<accession>A0A075LWF7</accession>
<evidence type="ECO:0000259" key="7">
    <source>
        <dbReference type="Pfam" id="PF00361"/>
    </source>
</evidence>
<feature type="transmembrane region" description="Helical" evidence="6">
    <location>
        <begin position="104"/>
        <end position="121"/>
    </location>
</feature>
<feature type="domain" description="NADH:quinone oxidoreductase/Mrp antiporter transmembrane" evidence="7">
    <location>
        <begin position="121"/>
        <end position="401"/>
    </location>
</feature>
<feature type="transmembrane region" description="Helical" evidence="6">
    <location>
        <begin position="314"/>
        <end position="332"/>
    </location>
</feature>
<feature type="transmembrane region" description="Helical" evidence="6">
    <location>
        <begin position="157"/>
        <end position="177"/>
    </location>
</feature>
<keyword evidence="9" id="KW-1185">Reference proteome</keyword>
<feature type="transmembrane region" description="Helical" evidence="6">
    <location>
        <begin position="127"/>
        <end position="145"/>
    </location>
</feature>
<keyword evidence="2" id="KW-1003">Cell membrane</keyword>
<dbReference type="PRINTS" id="PR01437">
    <property type="entry name" value="NUOXDRDTASE4"/>
</dbReference>
<dbReference type="RefSeq" id="WP_048164455.1">
    <property type="nucleotide sequence ID" value="NZ_CP006019.1"/>
</dbReference>
<reference evidence="9" key="1">
    <citation type="submission" date="2013-06" db="EMBL/GenBank/DDBJ databases">
        <title>Complete Genome Sequence of Hyperthermophilic Palaeococcus pacificus DY20341T, Isolated from a Deep-Sea Hydrothermal Sediments.</title>
        <authorList>
            <person name="Zeng X."/>
            <person name="Shao Z."/>
        </authorList>
    </citation>
    <scope>NUCLEOTIDE SEQUENCE [LARGE SCALE GENOMIC DNA]</scope>
    <source>
        <strain evidence="9">DY20341</strain>
    </source>
</reference>
<feature type="transmembrane region" description="Helical" evidence="6">
    <location>
        <begin position="425"/>
        <end position="444"/>
    </location>
</feature>
<keyword evidence="5 6" id="KW-0472">Membrane</keyword>
<feature type="transmembrane region" description="Helical" evidence="6">
    <location>
        <begin position="197"/>
        <end position="221"/>
    </location>
</feature>
<dbReference type="Proteomes" id="UP000027981">
    <property type="component" value="Chromosome"/>
</dbReference>
<dbReference type="EMBL" id="CP006019">
    <property type="protein sequence ID" value="AIF68858.1"/>
    <property type="molecule type" value="Genomic_DNA"/>
</dbReference>
<feature type="transmembrane region" description="Helical" evidence="6">
    <location>
        <begin position="387"/>
        <end position="404"/>
    </location>
</feature>
<evidence type="ECO:0000256" key="5">
    <source>
        <dbReference type="ARBA" id="ARBA00023136"/>
    </source>
</evidence>
<evidence type="ECO:0000256" key="6">
    <source>
        <dbReference type="SAM" id="Phobius"/>
    </source>
</evidence>
<dbReference type="GeneID" id="24841558"/>
<dbReference type="InterPro" id="IPR001750">
    <property type="entry name" value="ND/Mrp_TM"/>
</dbReference>
<protein>
    <recommendedName>
        <fullName evidence="7">NADH:quinone oxidoreductase/Mrp antiporter transmembrane domain-containing protein</fullName>
    </recommendedName>
</protein>
<evidence type="ECO:0000256" key="2">
    <source>
        <dbReference type="ARBA" id="ARBA00022475"/>
    </source>
</evidence>
<feature type="transmembrane region" description="Helical" evidence="6">
    <location>
        <begin position="31"/>
        <end position="53"/>
    </location>
</feature>
<dbReference type="InterPro" id="IPR050586">
    <property type="entry name" value="CPA3_Na-H_Antiporter_D"/>
</dbReference>
<dbReference type="InterPro" id="IPR003918">
    <property type="entry name" value="NADH_UbQ_OxRdtase"/>
</dbReference>
<dbReference type="GO" id="GO:0005886">
    <property type="term" value="C:plasma membrane"/>
    <property type="evidence" value="ECO:0007669"/>
    <property type="project" value="UniProtKB-SubCell"/>
</dbReference>
<dbReference type="GO" id="GO:0042773">
    <property type="term" value="P:ATP synthesis coupled electron transport"/>
    <property type="evidence" value="ECO:0007669"/>
    <property type="project" value="InterPro"/>
</dbReference>
<dbReference type="GO" id="GO:0008137">
    <property type="term" value="F:NADH dehydrogenase (ubiquinone) activity"/>
    <property type="evidence" value="ECO:0007669"/>
    <property type="project" value="InterPro"/>
</dbReference>
<dbReference type="Pfam" id="PF00361">
    <property type="entry name" value="Proton_antipo_M"/>
    <property type="match status" value="1"/>
</dbReference>
<dbReference type="PANTHER" id="PTHR42703">
    <property type="entry name" value="NADH DEHYDROGENASE"/>
    <property type="match status" value="1"/>
</dbReference>